<dbReference type="Pfam" id="PF00657">
    <property type="entry name" value="Lipase_GDSL"/>
    <property type="match status" value="1"/>
</dbReference>
<dbReference type="PANTHER" id="PTHR14209">
    <property type="entry name" value="ISOAMYL ACETATE-HYDROLYZING ESTERASE 1"/>
    <property type="match status" value="1"/>
</dbReference>
<dbReference type="InterPro" id="IPR036514">
    <property type="entry name" value="SGNH_hydro_sf"/>
</dbReference>
<proteinExistence type="predicted"/>
<evidence type="ECO:0000313" key="2">
    <source>
        <dbReference type="Proteomes" id="UP001056012"/>
    </source>
</evidence>
<dbReference type="SUPFAM" id="SSF52266">
    <property type="entry name" value="SGNH hydrolase"/>
    <property type="match status" value="1"/>
</dbReference>
<gene>
    <name evidence="1" type="ORF">yc1106_03248</name>
</gene>
<evidence type="ECO:0008006" key="3">
    <source>
        <dbReference type="Google" id="ProtNLM"/>
    </source>
</evidence>
<dbReference type="Gene3D" id="3.40.50.1110">
    <property type="entry name" value="SGNH hydrolase"/>
    <property type="match status" value="1"/>
</dbReference>
<sequence length="260" mass="29326">MPQFVLFGDSLTEWSFDEVDQGFGWFLQQKYRYKAAILNEGKAGGTSSDQKEAFNRIMQYTTAPGAPKTLLFTILLGTNDACYVGADREKVPLAEFSGNICGFLDTILTEMALEDAKIVLITPPPLNMPSPRSGKNMSQEEIEKDNASMRKSVWHMAYMNKRRYAEEVMKIAKEYEETQRVVGLNFWQNIVDAVVEEQVYEYNPGLPPGCGLHGAKTFPKGWFTDGLHLDVKGYAVLNKGLFKLITEKWPELAPENLLYG</sequence>
<dbReference type="InterPro" id="IPR001087">
    <property type="entry name" value="GDSL"/>
</dbReference>
<dbReference type="EMBL" id="CP089275">
    <property type="protein sequence ID" value="USP75974.1"/>
    <property type="molecule type" value="Genomic_DNA"/>
</dbReference>
<dbReference type="VEuPathDB" id="FungiDB:yc1106_03248"/>
<evidence type="ECO:0000313" key="1">
    <source>
        <dbReference type="EMBL" id="USP75974.1"/>
    </source>
</evidence>
<organism evidence="1 2">
    <name type="scientific">Curvularia clavata</name>
    <dbReference type="NCBI Taxonomy" id="95742"/>
    <lineage>
        <taxon>Eukaryota</taxon>
        <taxon>Fungi</taxon>
        <taxon>Dikarya</taxon>
        <taxon>Ascomycota</taxon>
        <taxon>Pezizomycotina</taxon>
        <taxon>Dothideomycetes</taxon>
        <taxon>Pleosporomycetidae</taxon>
        <taxon>Pleosporales</taxon>
        <taxon>Pleosporineae</taxon>
        <taxon>Pleosporaceae</taxon>
        <taxon>Curvularia</taxon>
    </lineage>
</organism>
<accession>A0A9Q8Z4S5</accession>
<dbReference type="PANTHER" id="PTHR14209:SF19">
    <property type="entry name" value="ISOAMYL ACETATE-HYDROLYZING ESTERASE 1 HOMOLOG"/>
    <property type="match status" value="1"/>
</dbReference>
<dbReference type="OrthoDB" id="671439at2759"/>
<dbReference type="GO" id="GO:0016788">
    <property type="term" value="F:hydrolase activity, acting on ester bonds"/>
    <property type="evidence" value="ECO:0007669"/>
    <property type="project" value="InterPro"/>
</dbReference>
<protein>
    <recommendedName>
        <fullName evidence="3">SGNH hydrolase-type esterase domain-containing protein</fullName>
    </recommendedName>
</protein>
<keyword evidence="2" id="KW-1185">Reference proteome</keyword>
<dbReference type="Proteomes" id="UP001056012">
    <property type="component" value="Chromosome 2"/>
</dbReference>
<name>A0A9Q8Z4S5_CURCL</name>
<dbReference type="AlphaFoldDB" id="A0A9Q8Z4S5"/>
<dbReference type="InterPro" id="IPR045136">
    <property type="entry name" value="Iah1-like"/>
</dbReference>
<reference evidence="1" key="1">
    <citation type="submission" date="2021-12" db="EMBL/GenBank/DDBJ databases">
        <title>Curvularia clavata genome.</title>
        <authorList>
            <person name="Cao Y."/>
        </authorList>
    </citation>
    <scope>NUCLEOTIDE SEQUENCE</scope>
    <source>
        <strain evidence="1">Yc1106</strain>
    </source>
</reference>